<evidence type="ECO:0000313" key="2">
    <source>
        <dbReference type="Proteomes" id="UP001596297"/>
    </source>
</evidence>
<keyword evidence="2" id="KW-1185">Reference proteome</keyword>
<dbReference type="InterPro" id="IPR019660">
    <property type="entry name" value="Put_sensory_transdc_reg_YbjN"/>
</dbReference>
<proteinExistence type="predicted"/>
<gene>
    <name evidence="1" type="ORF">ACFP81_09745</name>
</gene>
<accession>A0ABW1YDS4</accession>
<sequence length="145" mass="16410">MNPEFLTEEQVTPESLSEILQRAYIKHEIDEDGDLTITLDGTHSLLSIEANRKLLKYRLSFSVGPGTEEEYNAYANRLNERYIFAGFHVARGGVVGEYYLPYEGGVMPYHIVFCLRKMHSLVPDVVTAGDEDGLLDRSEETHLDA</sequence>
<dbReference type="Proteomes" id="UP001596297">
    <property type="component" value="Unassembled WGS sequence"/>
</dbReference>
<name>A0ABW1YDS4_9DEIO</name>
<evidence type="ECO:0000313" key="1">
    <source>
        <dbReference type="EMBL" id="MFC6592251.1"/>
    </source>
</evidence>
<dbReference type="EMBL" id="JBHSWD010000001">
    <property type="protein sequence ID" value="MFC6592251.1"/>
    <property type="molecule type" value="Genomic_DNA"/>
</dbReference>
<dbReference type="Pfam" id="PF10722">
    <property type="entry name" value="YbjN"/>
    <property type="match status" value="1"/>
</dbReference>
<comment type="caution">
    <text evidence="1">The sequence shown here is derived from an EMBL/GenBank/DDBJ whole genome shotgun (WGS) entry which is preliminary data.</text>
</comment>
<organism evidence="1 2">
    <name type="scientific">Deinococcus lacus</name>
    <dbReference type="NCBI Taxonomy" id="392561"/>
    <lineage>
        <taxon>Bacteria</taxon>
        <taxon>Thermotogati</taxon>
        <taxon>Deinococcota</taxon>
        <taxon>Deinococci</taxon>
        <taxon>Deinococcales</taxon>
        <taxon>Deinococcaceae</taxon>
        <taxon>Deinococcus</taxon>
    </lineage>
</organism>
<reference evidence="2" key="1">
    <citation type="journal article" date="2019" name="Int. J. Syst. Evol. Microbiol.">
        <title>The Global Catalogue of Microorganisms (GCM) 10K type strain sequencing project: providing services to taxonomists for standard genome sequencing and annotation.</title>
        <authorList>
            <consortium name="The Broad Institute Genomics Platform"/>
            <consortium name="The Broad Institute Genome Sequencing Center for Infectious Disease"/>
            <person name="Wu L."/>
            <person name="Ma J."/>
        </authorList>
    </citation>
    <scope>NUCLEOTIDE SEQUENCE [LARGE SCALE GENOMIC DNA]</scope>
    <source>
        <strain evidence="2">CGMCC 1.15772</strain>
    </source>
</reference>
<dbReference type="RefSeq" id="WP_380083260.1">
    <property type="nucleotide sequence ID" value="NZ_JBHSWD010000001.1"/>
</dbReference>
<protein>
    <submittedName>
        <fullName evidence="1">YbjN domain-containing protein</fullName>
    </submittedName>
</protein>